<name>A0A6V8MDU4_9BACT</name>
<proteinExistence type="inferred from homology"/>
<protein>
    <recommendedName>
        <fullName evidence="5">Hemerythrin-like domain-containing protein</fullName>
    </recommendedName>
</protein>
<keyword evidence="3" id="KW-0479">Metal-binding</keyword>
<dbReference type="PANTHER" id="PTHR37164">
    <property type="entry name" value="BACTERIOHEMERYTHRIN"/>
    <property type="match status" value="1"/>
</dbReference>
<dbReference type="Gene3D" id="1.20.120.50">
    <property type="entry name" value="Hemerythrin-like"/>
    <property type="match status" value="1"/>
</dbReference>
<evidence type="ECO:0000259" key="5">
    <source>
        <dbReference type="Pfam" id="PF01814"/>
    </source>
</evidence>
<dbReference type="InterPro" id="IPR016131">
    <property type="entry name" value="Haemerythrin_Fe_BS"/>
</dbReference>
<evidence type="ECO:0000256" key="1">
    <source>
        <dbReference type="ARBA" id="ARBA00010587"/>
    </source>
</evidence>
<dbReference type="PROSITE" id="PS00550">
    <property type="entry name" value="HEMERYTHRINS"/>
    <property type="match status" value="1"/>
</dbReference>
<keyword evidence="4" id="KW-0408">Iron</keyword>
<dbReference type="InterPro" id="IPR035938">
    <property type="entry name" value="Hemerythrin-like_sf"/>
</dbReference>
<reference evidence="7" key="1">
    <citation type="submission" date="2020-06" db="EMBL/GenBank/DDBJ databases">
        <title>Draft genomic sequence of Geomonas sp. Red330.</title>
        <authorList>
            <person name="Itoh H."/>
            <person name="Zhenxing X."/>
            <person name="Ushijima N."/>
            <person name="Masuda Y."/>
            <person name="Shiratori Y."/>
            <person name="Senoo K."/>
        </authorList>
    </citation>
    <scope>NUCLEOTIDE SEQUENCE [LARGE SCALE GENOMIC DNA]</scope>
    <source>
        <strain evidence="7">Red330</strain>
    </source>
</reference>
<dbReference type="RefSeq" id="WP_183352993.1">
    <property type="nucleotide sequence ID" value="NZ_BLXX01000001.1"/>
</dbReference>
<dbReference type="InterPro" id="IPR012312">
    <property type="entry name" value="Hemerythrin-like"/>
</dbReference>
<dbReference type="CDD" id="cd12107">
    <property type="entry name" value="Hemerythrin"/>
    <property type="match status" value="1"/>
</dbReference>
<dbReference type="AlphaFoldDB" id="A0A6V8MDU4"/>
<dbReference type="PANTHER" id="PTHR37164:SF1">
    <property type="entry name" value="BACTERIOHEMERYTHRIN"/>
    <property type="match status" value="1"/>
</dbReference>
<evidence type="ECO:0000256" key="3">
    <source>
        <dbReference type="ARBA" id="ARBA00022723"/>
    </source>
</evidence>
<accession>A0A6V8MDU4</accession>
<dbReference type="SUPFAM" id="SSF47188">
    <property type="entry name" value="Hemerythrin-like"/>
    <property type="match status" value="1"/>
</dbReference>
<evidence type="ECO:0000256" key="2">
    <source>
        <dbReference type="ARBA" id="ARBA00022621"/>
    </source>
</evidence>
<evidence type="ECO:0000313" key="6">
    <source>
        <dbReference type="EMBL" id="GFO58150.1"/>
    </source>
</evidence>
<feature type="domain" description="Hemerythrin-like" evidence="5">
    <location>
        <begin position="14"/>
        <end position="126"/>
    </location>
</feature>
<dbReference type="Pfam" id="PF01814">
    <property type="entry name" value="Hemerythrin"/>
    <property type="match status" value="1"/>
</dbReference>
<dbReference type="GO" id="GO:0005344">
    <property type="term" value="F:oxygen carrier activity"/>
    <property type="evidence" value="ECO:0007669"/>
    <property type="project" value="UniProtKB-KW"/>
</dbReference>
<dbReference type="EMBL" id="BLXX01000001">
    <property type="protein sequence ID" value="GFO58150.1"/>
    <property type="molecule type" value="Genomic_DNA"/>
</dbReference>
<dbReference type="NCBIfam" id="TIGR02481">
    <property type="entry name" value="hemeryth_dom"/>
    <property type="match status" value="1"/>
</dbReference>
<keyword evidence="2" id="KW-0561">Oxygen transport</keyword>
<gene>
    <name evidence="6" type="ORF">GMST_04750</name>
</gene>
<organism evidence="6 7">
    <name type="scientific">Geomonas silvestris</name>
    <dbReference type="NCBI Taxonomy" id="2740184"/>
    <lineage>
        <taxon>Bacteria</taxon>
        <taxon>Pseudomonadati</taxon>
        <taxon>Thermodesulfobacteriota</taxon>
        <taxon>Desulfuromonadia</taxon>
        <taxon>Geobacterales</taxon>
        <taxon>Geobacteraceae</taxon>
        <taxon>Geomonas</taxon>
    </lineage>
</organism>
<comment type="caution">
    <text evidence="6">The sequence shown here is derived from an EMBL/GenBank/DDBJ whole genome shotgun (WGS) entry which is preliminary data.</text>
</comment>
<sequence length="142" mass="16803">MEYLEWQDSFSVKVKELDDQHKNLVKMINTLHNALQANRGRDLQKEIIISMVDYAAIHFETEERYMRRFLYPGFNAHKQEHEKFTEKALELKRRVEGDGFVLTLEIASFLRTWLQNHILKSDQHYAAHFAFLDGSISFDGRG</sequence>
<evidence type="ECO:0000256" key="4">
    <source>
        <dbReference type="ARBA" id="ARBA00023004"/>
    </source>
</evidence>
<dbReference type="InterPro" id="IPR012827">
    <property type="entry name" value="Hemerythrin_metal-bd"/>
</dbReference>
<keyword evidence="7" id="KW-1185">Reference proteome</keyword>
<comment type="similarity">
    <text evidence="1">Belongs to the hemerythrin family.</text>
</comment>
<evidence type="ECO:0000313" key="7">
    <source>
        <dbReference type="Proteomes" id="UP000556026"/>
    </source>
</evidence>
<dbReference type="InterPro" id="IPR050669">
    <property type="entry name" value="Hemerythrin"/>
</dbReference>
<dbReference type="Proteomes" id="UP000556026">
    <property type="component" value="Unassembled WGS sequence"/>
</dbReference>
<dbReference type="GO" id="GO:0046872">
    <property type="term" value="F:metal ion binding"/>
    <property type="evidence" value="ECO:0007669"/>
    <property type="project" value="UniProtKB-KW"/>
</dbReference>
<keyword evidence="2" id="KW-0813">Transport</keyword>
<dbReference type="NCBIfam" id="NF033749">
    <property type="entry name" value="bact_hemeryth"/>
    <property type="match status" value="1"/>
</dbReference>